<protein>
    <submittedName>
        <fullName evidence="4">Uncharacterized conserved protein</fullName>
    </submittedName>
</protein>
<evidence type="ECO:0000256" key="1">
    <source>
        <dbReference type="SAM" id="Coils"/>
    </source>
</evidence>
<proteinExistence type="predicted"/>
<evidence type="ECO:0000259" key="3">
    <source>
        <dbReference type="Pfam" id="PF13514"/>
    </source>
</evidence>
<dbReference type="SUPFAM" id="SSF52540">
    <property type="entry name" value="P-loop containing nucleoside triphosphate hydrolases"/>
    <property type="match status" value="1"/>
</dbReference>
<dbReference type="Pfam" id="PF13514">
    <property type="entry name" value="AAA_27"/>
    <property type="match status" value="1"/>
</dbReference>
<evidence type="ECO:0000313" key="5">
    <source>
        <dbReference type="Proteomes" id="UP000255517"/>
    </source>
</evidence>
<gene>
    <name evidence="4" type="ORF">NCTC13149_01320</name>
</gene>
<feature type="coiled-coil region" evidence="1">
    <location>
        <begin position="474"/>
        <end position="501"/>
    </location>
</feature>
<name>A0A379C7B1_9FIRM</name>
<reference evidence="4 5" key="1">
    <citation type="submission" date="2018-06" db="EMBL/GenBank/DDBJ databases">
        <authorList>
            <consortium name="Pathogen Informatics"/>
            <person name="Doyle S."/>
        </authorList>
    </citation>
    <scope>NUCLEOTIDE SEQUENCE [LARGE SCALE GENOMIC DNA]</scope>
    <source>
        <strain evidence="4 5">NCTC13149</strain>
    </source>
</reference>
<keyword evidence="2" id="KW-1133">Transmembrane helix</keyword>
<feature type="coiled-coil region" evidence="1">
    <location>
        <begin position="567"/>
        <end position="604"/>
    </location>
</feature>
<dbReference type="STRING" id="1122949.GCA_000378725_01058"/>
<dbReference type="OrthoDB" id="9764467at2"/>
<dbReference type="InterPro" id="IPR027417">
    <property type="entry name" value="P-loop_NTPase"/>
</dbReference>
<dbReference type="RefSeq" id="WP_019034820.1">
    <property type="nucleotide sequence ID" value="NZ_UGSZ01000001.1"/>
</dbReference>
<sequence length="753" mass="89759">MLLDKIYLGAFGKFKGKEIDLRQGINIIFAENEGGKSTSHAFIDGIFYGFSKDSLKAKRTDELYEKYKPWQGSDYKGYIELIKDDKYRISRDFSNNSIEVLNLTKGTNISNLAIFKKYSRIEEPGLYFFNMNRHLFHSTFYIRQLESIIDEKASKLLKEKISNFITSNDEKINYHYALEKLEEDLDSYGKPTRTKTKIGSISKRLEEINKEELELDDKRIEYFKGLEILKKEESALEADKKNLLAANIRDNKDLQRQIKSIEEKIINEKAKAVSINDFQQSVGLNREIKKDYLQIDEILHANYEVFQIDEDMERDFEDLKSYKEKISELNSVNYSKEMEFLSVDIRNSEKKRNFYLFMSLFSILISFLVIYLSIKFHLYPLFISIVFISIYTYLRLVKFRVNKELVERLKVRMEALKNLSIQKTAKKKNFDRLFNQLTDKYHKKDIDELYNFLKEKVNENDKNRAINEYRKEKSKDIIEKRDKLNKEIEDLENKLNIIFEKYEVTSLRELKDKYENNNIFDLEKSLALKKDLYEKTKIENIKSEEITQTDLSIKEINSIIDSRKLKISTLKGQINLLETSVNKLKDLEEEKDYLIKELEKVEFKRAYTELAYQRLKDLLLENRNKMLPRLKSKIEEILGRITKEKYKKIIIDDNYNISLYDDENEKYVSIENLSRGTIDQLYFAFRLSLIQILFTDNLPIILDDHFANYDDTRLEMALDYLRDYKQLIIFTSNKREINMLNKMNVDYNLINLR</sequence>
<dbReference type="InterPro" id="IPR038734">
    <property type="entry name" value="YhaN_AAA"/>
</dbReference>
<dbReference type="PANTHER" id="PTHR41259:SF1">
    <property type="entry name" value="DOUBLE-STRAND BREAK REPAIR RAD50 ATPASE, PUTATIVE-RELATED"/>
    <property type="match status" value="1"/>
</dbReference>
<keyword evidence="2" id="KW-0812">Transmembrane</keyword>
<dbReference type="AlphaFoldDB" id="A0A379C7B1"/>
<feature type="transmembrane region" description="Helical" evidence="2">
    <location>
        <begin position="354"/>
        <end position="372"/>
    </location>
</feature>
<dbReference type="PANTHER" id="PTHR41259">
    <property type="entry name" value="DOUBLE-STRAND BREAK REPAIR RAD50 ATPASE, PUTATIVE-RELATED"/>
    <property type="match status" value="1"/>
</dbReference>
<feature type="coiled-coil region" evidence="1">
    <location>
        <begin position="226"/>
        <end position="271"/>
    </location>
</feature>
<evidence type="ECO:0000256" key="2">
    <source>
        <dbReference type="SAM" id="Phobius"/>
    </source>
</evidence>
<keyword evidence="2" id="KW-0472">Membrane</keyword>
<evidence type="ECO:0000313" key="4">
    <source>
        <dbReference type="EMBL" id="SUB57477.1"/>
    </source>
</evidence>
<feature type="transmembrane region" description="Helical" evidence="2">
    <location>
        <begin position="378"/>
        <end position="394"/>
    </location>
</feature>
<keyword evidence="1" id="KW-0175">Coiled coil</keyword>
<organism evidence="4 5">
    <name type="scientific">Peptoniphilus lacrimalis</name>
    <dbReference type="NCBI Taxonomy" id="33031"/>
    <lineage>
        <taxon>Bacteria</taxon>
        <taxon>Bacillati</taxon>
        <taxon>Bacillota</taxon>
        <taxon>Tissierellia</taxon>
        <taxon>Tissierellales</taxon>
        <taxon>Peptoniphilaceae</taxon>
        <taxon>Peptoniphilus</taxon>
    </lineage>
</organism>
<dbReference type="Gene3D" id="3.40.50.300">
    <property type="entry name" value="P-loop containing nucleotide triphosphate hydrolases"/>
    <property type="match status" value="2"/>
</dbReference>
<dbReference type="EMBL" id="UGSZ01000001">
    <property type="protein sequence ID" value="SUB57477.1"/>
    <property type="molecule type" value="Genomic_DNA"/>
</dbReference>
<accession>A0A379C7B1</accession>
<feature type="domain" description="YhaN AAA" evidence="3">
    <location>
        <begin position="1"/>
        <end position="54"/>
    </location>
</feature>
<dbReference type="Proteomes" id="UP000255517">
    <property type="component" value="Unassembled WGS sequence"/>
</dbReference>